<organism evidence="1">
    <name type="scientific">marine sediment metagenome</name>
    <dbReference type="NCBI Taxonomy" id="412755"/>
    <lineage>
        <taxon>unclassified sequences</taxon>
        <taxon>metagenomes</taxon>
        <taxon>ecological metagenomes</taxon>
    </lineage>
</organism>
<gene>
    <name evidence="1" type="ORF">S06H3_17625</name>
</gene>
<reference evidence="1" key="1">
    <citation type="journal article" date="2014" name="Front. Microbiol.">
        <title>High frequency of phylogenetically diverse reductive dehalogenase-homologous genes in deep subseafloor sedimentary metagenomes.</title>
        <authorList>
            <person name="Kawai M."/>
            <person name="Futagami T."/>
            <person name="Toyoda A."/>
            <person name="Takaki Y."/>
            <person name="Nishi S."/>
            <person name="Hori S."/>
            <person name="Arai W."/>
            <person name="Tsubouchi T."/>
            <person name="Morono Y."/>
            <person name="Uchiyama I."/>
            <person name="Ito T."/>
            <person name="Fujiyama A."/>
            <person name="Inagaki F."/>
            <person name="Takami H."/>
        </authorList>
    </citation>
    <scope>NUCLEOTIDE SEQUENCE</scope>
    <source>
        <strain evidence="1">Expedition CK06-06</strain>
    </source>
</reference>
<dbReference type="AlphaFoldDB" id="X1KNV0"/>
<name>X1KNV0_9ZZZZ</name>
<comment type="caution">
    <text evidence="1">The sequence shown here is derived from an EMBL/GenBank/DDBJ whole genome shotgun (WGS) entry which is preliminary data.</text>
</comment>
<sequence>MFFKPRWIKLIPSHLRPDKKRISELEKLRSSFGIPHEDLAMRVIGSTATTRKVQRQCLRNFRNQNPGAPEKELLKMVLISRITSPPIIKITEQEIDQAMENINSFDDLCDYIIALDEKEPSFPDTFGIGKRIDEILAREEIEKKTSEEE</sequence>
<accession>X1KNV0</accession>
<protein>
    <submittedName>
        <fullName evidence="1">Uncharacterized protein</fullName>
    </submittedName>
</protein>
<proteinExistence type="predicted"/>
<dbReference type="EMBL" id="BARV01008829">
    <property type="protein sequence ID" value="GAI08752.1"/>
    <property type="molecule type" value="Genomic_DNA"/>
</dbReference>
<evidence type="ECO:0000313" key="1">
    <source>
        <dbReference type="EMBL" id="GAI08752.1"/>
    </source>
</evidence>